<gene>
    <name evidence="1" type="ORF">CLOSTHATH_00736</name>
</gene>
<dbReference type="HOGENOM" id="CLU_2752322_0_0_9"/>
<evidence type="ECO:0000313" key="2">
    <source>
        <dbReference type="Proteomes" id="UP000004968"/>
    </source>
</evidence>
<name>D3AAW5_9FIRM</name>
<proteinExistence type="predicted"/>
<dbReference type="Proteomes" id="UP000004968">
    <property type="component" value="Unassembled WGS sequence"/>
</dbReference>
<sequence>MNGAAGDFCSYEKLYGRDPSGFMTGMELREEKNNWKYSRKTSIIVGALSRGATDGPGPVFSCTKQNTYEK</sequence>
<dbReference type="EMBL" id="ACIO01000047">
    <property type="protein sequence ID" value="EFD01046.1"/>
    <property type="molecule type" value="Genomic_DNA"/>
</dbReference>
<accession>D3AAW5</accession>
<evidence type="ECO:0000313" key="1">
    <source>
        <dbReference type="EMBL" id="EFD01046.1"/>
    </source>
</evidence>
<organism evidence="1 2">
    <name type="scientific">Hungatella hathewayi DSM 13479</name>
    <dbReference type="NCBI Taxonomy" id="566550"/>
    <lineage>
        <taxon>Bacteria</taxon>
        <taxon>Bacillati</taxon>
        <taxon>Bacillota</taxon>
        <taxon>Clostridia</taxon>
        <taxon>Lachnospirales</taxon>
        <taxon>Lachnospiraceae</taxon>
        <taxon>Hungatella</taxon>
    </lineage>
</organism>
<dbReference type="AlphaFoldDB" id="D3AAW5"/>
<reference evidence="1 2" key="1">
    <citation type="submission" date="2010-01" db="EMBL/GenBank/DDBJ databases">
        <authorList>
            <person name="Weinstock G."/>
            <person name="Sodergren E."/>
            <person name="Clifton S."/>
            <person name="Fulton L."/>
            <person name="Fulton B."/>
            <person name="Courtney L."/>
            <person name="Fronick C."/>
            <person name="Harrison M."/>
            <person name="Strong C."/>
            <person name="Farmer C."/>
            <person name="Delahaunty K."/>
            <person name="Markovic C."/>
            <person name="Hall O."/>
            <person name="Minx P."/>
            <person name="Tomlinson C."/>
            <person name="Mitreva M."/>
            <person name="Nelson J."/>
            <person name="Hou S."/>
            <person name="Wollam A."/>
            <person name="Pepin K.H."/>
            <person name="Johnson M."/>
            <person name="Bhonagiri V."/>
            <person name="Nash W.E."/>
            <person name="Warren W."/>
            <person name="Chinwalla A."/>
            <person name="Mardis E.R."/>
            <person name="Wilson R.K."/>
        </authorList>
    </citation>
    <scope>NUCLEOTIDE SEQUENCE [LARGE SCALE GENOMIC DNA]</scope>
    <source>
        <strain evidence="1 2">DSM 13479</strain>
    </source>
</reference>
<comment type="caution">
    <text evidence="1">The sequence shown here is derived from an EMBL/GenBank/DDBJ whole genome shotgun (WGS) entry which is preliminary data.</text>
</comment>
<protein>
    <submittedName>
        <fullName evidence="1">Uncharacterized protein</fullName>
    </submittedName>
</protein>